<evidence type="ECO:0000313" key="1">
    <source>
        <dbReference type="EMBL" id="MXU86071.1"/>
    </source>
</evidence>
<sequence length="89" mass="10446">MMKVTLGFFLFSLFFFCGSHLLLVFVRLCGDFYFPACSAREVSNCFVVLYIHIKRWTDGRARTFFYLPFATNRMGSFFFLQGKRAALVR</sequence>
<organism evidence="1">
    <name type="scientific">Ixodes ricinus</name>
    <name type="common">Common tick</name>
    <name type="synonym">Acarus ricinus</name>
    <dbReference type="NCBI Taxonomy" id="34613"/>
    <lineage>
        <taxon>Eukaryota</taxon>
        <taxon>Metazoa</taxon>
        <taxon>Ecdysozoa</taxon>
        <taxon>Arthropoda</taxon>
        <taxon>Chelicerata</taxon>
        <taxon>Arachnida</taxon>
        <taxon>Acari</taxon>
        <taxon>Parasitiformes</taxon>
        <taxon>Ixodida</taxon>
        <taxon>Ixodoidea</taxon>
        <taxon>Ixodidae</taxon>
        <taxon>Ixodinae</taxon>
        <taxon>Ixodes</taxon>
    </lineage>
</organism>
<reference evidence="1" key="1">
    <citation type="submission" date="2019-12" db="EMBL/GenBank/DDBJ databases">
        <title>An insight into the sialome of adult female Ixodes ricinus ticks feeding for 6 days.</title>
        <authorList>
            <person name="Perner J."/>
            <person name="Ribeiro J.M.C."/>
        </authorList>
    </citation>
    <scope>NUCLEOTIDE SEQUENCE</scope>
    <source>
        <strain evidence="1">Semi-engorged</strain>
        <tissue evidence="1">Salivary glands</tissue>
    </source>
</reference>
<accession>A0A6B0U6T1</accession>
<dbReference type="AlphaFoldDB" id="A0A6B0U6T1"/>
<protein>
    <submittedName>
        <fullName evidence="1">Putative secreted protein</fullName>
    </submittedName>
</protein>
<dbReference type="EMBL" id="GIFC01003988">
    <property type="protein sequence ID" value="MXU86071.1"/>
    <property type="molecule type" value="Transcribed_RNA"/>
</dbReference>
<proteinExistence type="predicted"/>
<name>A0A6B0U6T1_IXORI</name>